<dbReference type="Proteomes" id="UP001062846">
    <property type="component" value="Chromosome 10"/>
</dbReference>
<proteinExistence type="predicted"/>
<accession>A0ACC0LZG9</accession>
<comment type="caution">
    <text evidence="1">The sequence shown here is derived from an EMBL/GenBank/DDBJ whole genome shotgun (WGS) entry which is preliminary data.</text>
</comment>
<gene>
    <name evidence="1" type="ORF">RHMOL_Rhmol10G0064800</name>
</gene>
<sequence length="402" mass="44733">MARETHRETSIPSINFFNNRARLEPSIPSTYFGNCITGRIIVADTNKLMEDYGVAQAAREIGEARRGLDDGVLNGAEEMISGFKALFKGLSQKSQQYLDVMSDGSFWDKSPAEALQFYDLLAEIPKNEYCALNSSSANSLPKKEVTESRHFMEDFDSWSESSSEFGGSEEFTPKEEEVGLVNDVEEVDLVIPQSSEFVGDDEFTAREEREEEVDPLVIEGGVDDSLVEPSELGANAELTDQSSPLSLIEGRAHCPPYDGPIEKSPTVEEWDAEIDYLQSLMDEQDMKYGFESESLIFGDQDFVEEELVEKSNLAEEVLVEESKSTEEGLFSLAASPRFEFYDADFGWGRPTKVELVSIEKSGAFSLSDPRDGDGRIEIGVALKKHETEAFASLFASGPEYYQ</sequence>
<keyword evidence="2" id="KW-1185">Reference proteome</keyword>
<protein>
    <submittedName>
        <fullName evidence="1">Uncharacterized protein</fullName>
    </submittedName>
</protein>
<dbReference type="EMBL" id="CM046397">
    <property type="protein sequence ID" value="KAI8534131.1"/>
    <property type="molecule type" value="Genomic_DNA"/>
</dbReference>
<evidence type="ECO:0000313" key="1">
    <source>
        <dbReference type="EMBL" id="KAI8534131.1"/>
    </source>
</evidence>
<reference evidence="1" key="1">
    <citation type="submission" date="2022-02" db="EMBL/GenBank/DDBJ databases">
        <title>Plant Genome Project.</title>
        <authorList>
            <person name="Zhang R.-G."/>
        </authorList>
    </citation>
    <scope>NUCLEOTIDE SEQUENCE</scope>
    <source>
        <strain evidence="1">AT1</strain>
    </source>
</reference>
<organism evidence="1 2">
    <name type="scientific">Rhododendron molle</name>
    <name type="common">Chinese azalea</name>
    <name type="synonym">Azalea mollis</name>
    <dbReference type="NCBI Taxonomy" id="49168"/>
    <lineage>
        <taxon>Eukaryota</taxon>
        <taxon>Viridiplantae</taxon>
        <taxon>Streptophyta</taxon>
        <taxon>Embryophyta</taxon>
        <taxon>Tracheophyta</taxon>
        <taxon>Spermatophyta</taxon>
        <taxon>Magnoliopsida</taxon>
        <taxon>eudicotyledons</taxon>
        <taxon>Gunneridae</taxon>
        <taxon>Pentapetalae</taxon>
        <taxon>asterids</taxon>
        <taxon>Ericales</taxon>
        <taxon>Ericaceae</taxon>
        <taxon>Ericoideae</taxon>
        <taxon>Rhodoreae</taxon>
        <taxon>Rhododendron</taxon>
    </lineage>
</organism>
<name>A0ACC0LZG9_RHOML</name>
<evidence type="ECO:0000313" key="2">
    <source>
        <dbReference type="Proteomes" id="UP001062846"/>
    </source>
</evidence>